<name>A0ABW1URQ4_9LACO</name>
<comment type="subcellular location">
    <subcellularLocation>
        <location evidence="1 10">Cell membrane</location>
        <topology evidence="1 10">Multi-pass membrane protein</topology>
    </subcellularLocation>
</comment>
<organism evidence="11 12">
    <name type="scientific">Lapidilactobacillus achengensis</name>
    <dbReference type="NCBI Taxonomy" id="2486000"/>
    <lineage>
        <taxon>Bacteria</taxon>
        <taxon>Bacillati</taxon>
        <taxon>Bacillota</taxon>
        <taxon>Bacilli</taxon>
        <taxon>Lactobacillales</taxon>
        <taxon>Lactobacillaceae</taxon>
        <taxon>Lapidilactobacillus</taxon>
    </lineage>
</organism>
<dbReference type="HAMAP" id="MF_00454">
    <property type="entry name" value="FluC"/>
    <property type="match status" value="1"/>
</dbReference>
<keyword evidence="6 10" id="KW-0407">Ion channel</keyword>
<reference evidence="12" key="1">
    <citation type="journal article" date="2019" name="Int. J. Syst. Evol. Microbiol.">
        <title>The Global Catalogue of Microorganisms (GCM) 10K type strain sequencing project: providing services to taxonomists for standard genome sequencing and annotation.</title>
        <authorList>
            <consortium name="The Broad Institute Genomics Platform"/>
            <consortium name="The Broad Institute Genome Sequencing Center for Infectious Disease"/>
            <person name="Wu L."/>
            <person name="Ma J."/>
        </authorList>
    </citation>
    <scope>NUCLEOTIDE SEQUENCE [LARGE SCALE GENOMIC DNA]</scope>
    <source>
        <strain evidence="12">CCM 8897</strain>
    </source>
</reference>
<evidence type="ECO:0000313" key="11">
    <source>
        <dbReference type="EMBL" id="MFC6315891.1"/>
    </source>
</evidence>
<comment type="caution">
    <text evidence="11">The sequence shown here is derived from an EMBL/GenBank/DDBJ whole genome shotgun (WGS) entry which is preliminary data.</text>
</comment>
<gene>
    <name evidence="10" type="primary">fluC</name>
    <name evidence="10" type="synonym">crcB</name>
    <name evidence="11" type="ORF">ACFQHW_09990</name>
</gene>
<dbReference type="PANTHER" id="PTHR28259:SF1">
    <property type="entry name" value="FLUORIDE EXPORT PROTEIN 1-RELATED"/>
    <property type="match status" value="1"/>
</dbReference>
<feature type="transmembrane region" description="Helical" evidence="10">
    <location>
        <begin position="99"/>
        <end position="116"/>
    </location>
</feature>
<keyword evidence="10" id="KW-0406">Ion transport</keyword>
<evidence type="ECO:0000256" key="3">
    <source>
        <dbReference type="ARBA" id="ARBA00022692"/>
    </source>
</evidence>
<keyword evidence="2 10" id="KW-1003">Cell membrane</keyword>
<protein>
    <recommendedName>
        <fullName evidence="10">Fluoride-specific ion channel FluC</fullName>
    </recommendedName>
</protein>
<dbReference type="Proteomes" id="UP001596310">
    <property type="component" value="Unassembled WGS sequence"/>
</dbReference>
<evidence type="ECO:0000313" key="12">
    <source>
        <dbReference type="Proteomes" id="UP001596310"/>
    </source>
</evidence>
<keyword evidence="4 10" id="KW-1133">Transmembrane helix</keyword>
<evidence type="ECO:0000256" key="8">
    <source>
        <dbReference type="ARBA" id="ARBA00035585"/>
    </source>
</evidence>
<keyword evidence="3 10" id="KW-0812">Transmembrane</keyword>
<keyword evidence="12" id="KW-1185">Reference proteome</keyword>
<dbReference type="InterPro" id="IPR003691">
    <property type="entry name" value="FluC"/>
</dbReference>
<dbReference type="PANTHER" id="PTHR28259">
    <property type="entry name" value="FLUORIDE EXPORT PROTEIN 1-RELATED"/>
    <property type="match status" value="1"/>
</dbReference>
<keyword evidence="10" id="KW-0915">Sodium</keyword>
<dbReference type="EMBL" id="JBHSSM010000022">
    <property type="protein sequence ID" value="MFC6315891.1"/>
    <property type="molecule type" value="Genomic_DNA"/>
</dbReference>
<evidence type="ECO:0000256" key="6">
    <source>
        <dbReference type="ARBA" id="ARBA00023303"/>
    </source>
</evidence>
<feature type="transmembrane region" description="Helical" evidence="10">
    <location>
        <begin position="33"/>
        <end position="53"/>
    </location>
</feature>
<sequence length="120" mass="12904">MQTWLLAGLGASLGALGRYHFTALYKRARPELGYQATLLINLSGAFLLGFMAASTVTQTWYTFLGTGLCGGWTTFSTLNSELGGQLASENFRRALRYGGATYGLGLGLCALGWVLGHRLF</sequence>
<evidence type="ECO:0000256" key="5">
    <source>
        <dbReference type="ARBA" id="ARBA00023136"/>
    </source>
</evidence>
<evidence type="ECO:0000256" key="1">
    <source>
        <dbReference type="ARBA" id="ARBA00004651"/>
    </source>
</evidence>
<evidence type="ECO:0000256" key="9">
    <source>
        <dbReference type="ARBA" id="ARBA00049940"/>
    </source>
</evidence>
<accession>A0ABW1URQ4</accession>
<keyword evidence="10" id="KW-0813">Transport</keyword>
<comment type="activity regulation">
    <text evidence="10">Na(+) is not transported, but it plays an essential structural role and its presence is essential for fluoride channel function.</text>
</comment>
<comment type="function">
    <text evidence="9 10">Fluoride-specific ion channel. Important for reducing fluoride concentration in the cell, thus reducing its toxicity.</text>
</comment>
<evidence type="ECO:0000256" key="4">
    <source>
        <dbReference type="ARBA" id="ARBA00022989"/>
    </source>
</evidence>
<feature type="binding site" evidence="10">
    <location>
        <position position="70"/>
    </location>
    <ligand>
        <name>Na(+)</name>
        <dbReference type="ChEBI" id="CHEBI:29101"/>
        <note>structural</note>
    </ligand>
</feature>
<comment type="similarity">
    <text evidence="7 10">Belongs to the fluoride channel Fluc/FEX (TC 1.A.43) family.</text>
</comment>
<evidence type="ECO:0000256" key="10">
    <source>
        <dbReference type="HAMAP-Rule" id="MF_00454"/>
    </source>
</evidence>
<dbReference type="RefSeq" id="WP_125599895.1">
    <property type="nucleotide sequence ID" value="NZ_JBHSSM010000022.1"/>
</dbReference>
<proteinExistence type="inferred from homology"/>
<feature type="transmembrane region" description="Helical" evidence="10">
    <location>
        <begin position="60"/>
        <end position="79"/>
    </location>
</feature>
<keyword evidence="10" id="KW-0479">Metal-binding</keyword>
<evidence type="ECO:0000256" key="2">
    <source>
        <dbReference type="ARBA" id="ARBA00022475"/>
    </source>
</evidence>
<comment type="catalytic activity">
    <reaction evidence="8">
        <text>fluoride(in) = fluoride(out)</text>
        <dbReference type="Rhea" id="RHEA:76159"/>
        <dbReference type="ChEBI" id="CHEBI:17051"/>
    </reaction>
    <physiologicalReaction direction="left-to-right" evidence="8">
        <dbReference type="Rhea" id="RHEA:76160"/>
    </physiologicalReaction>
</comment>
<keyword evidence="5 10" id="KW-0472">Membrane</keyword>
<dbReference type="Pfam" id="PF02537">
    <property type="entry name" value="CRCB"/>
    <property type="match status" value="1"/>
</dbReference>
<evidence type="ECO:0000256" key="7">
    <source>
        <dbReference type="ARBA" id="ARBA00035120"/>
    </source>
</evidence>
<feature type="binding site" evidence="10">
    <location>
        <position position="73"/>
    </location>
    <ligand>
        <name>Na(+)</name>
        <dbReference type="ChEBI" id="CHEBI:29101"/>
        <note>structural</note>
    </ligand>
</feature>